<sequence length="228" mass="24567">MNRILLVEDHERFAQLICQGLAAGGIAVDVADRIGAAWAALSQVPYQALVLDRGLPDGDGLELLQRMRRSGMGVPCLVLTARDALSDRVEGLDAGADDYLPKPFAMDELVARVRALLRRPAEARALDPQAGDLSLRTALGTLCCGDESVTLAPAEMQIMLLLARKHGETVRRSAMEAAGWGMSDAVTPNALDVALHRLRRKLLAIGSRQRIVNVRGLGYALREDAAPE</sequence>
<reference evidence="7" key="1">
    <citation type="submission" date="2014-02" db="EMBL/GenBank/DDBJ databases">
        <authorList>
            <person name="Gan H."/>
        </authorList>
    </citation>
    <scope>NUCLEOTIDE SEQUENCE [LARGE SCALE GENOMIC DNA]</scope>
    <source>
        <strain evidence="7">S1</strain>
    </source>
</reference>
<dbReference type="GO" id="GO:0000156">
    <property type="term" value="F:phosphorelay response regulator activity"/>
    <property type="evidence" value="ECO:0007669"/>
    <property type="project" value="TreeGrafter"/>
</dbReference>
<dbReference type="InterPro" id="IPR016032">
    <property type="entry name" value="Sig_transdc_resp-reg_C-effctor"/>
</dbReference>
<dbReference type="InterPro" id="IPR011006">
    <property type="entry name" value="CheY-like_superfamily"/>
</dbReference>
<evidence type="ECO:0000259" key="4">
    <source>
        <dbReference type="PROSITE" id="PS50110"/>
    </source>
</evidence>
<keyword evidence="7" id="KW-1185">Reference proteome</keyword>
<dbReference type="EMBL" id="CCAE010000055">
    <property type="protein sequence ID" value="CDN89846.1"/>
    <property type="molecule type" value="Genomic_DNA"/>
</dbReference>
<evidence type="ECO:0000256" key="3">
    <source>
        <dbReference type="PROSITE-ProRule" id="PRU01091"/>
    </source>
</evidence>
<dbReference type="GO" id="GO:0000976">
    <property type="term" value="F:transcription cis-regulatory region binding"/>
    <property type="evidence" value="ECO:0007669"/>
    <property type="project" value="TreeGrafter"/>
</dbReference>
<dbReference type="InterPro" id="IPR001867">
    <property type="entry name" value="OmpR/PhoB-type_DNA-bd"/>
</dbReference>
<dbReference type="GO" id="GO:0032993">
    <property type="term" value="C:protein-DNA complex"/>
    <property type="evidence" value="ECO:0007669"/>
    <property type="project" value="TreeGrafter"/>
</dbReference>
<dbReference type="GO" id="GO:0005829">
    <property type="term" value="C:cytosol"/>
    <property type="evidence" value="ECO:0007669"/>
    <property type="project" value="TreeGrafter"/>
</dbReference>
<protein>
    <submittedName>
        <fullName evidence="6">Two component transcriptional winged helix family protein</fullName>
    </submittedName>
</protein>
<evidence type="ECO:0000256" key="2">
    <source>
        <dbReference type="PROSITE-ProRule" id="PRU00169"/>
    </source>
</evidence>
<dbReference type="SMART" id="SM00448">
    <property type="entry name" value="REC"/>
    <property type="match status" value="1"/>
</dbReference>
<dbReference type="InterPro" id="IPR036388">
    <property type="entry name" value="WH-like_DNA-bd_sf"/>
</dbReference>
<organism evidence="6 7">
    <name type="scientific">Hydrogenophaga intermedia</name>
    <dbReference type="NCBI Taxonomy" id="65786"/>
    <lineage>
        <taxon>Bacteria</taxon>
        <taxon>Pseudomonadati</taxon>
        <taxon>Pseudomonadota</taxon>
        <taxon>Betaproteobacteria</taxon>
        <taxon>Burkholderiales</taxon>
        <taxon>Comamonadaceae</taxon>
        <taxon>Hydrogenophaga</taxon>
    </lineage>
</organism>
<dbReference type="Gene3D" id="3.40.50.2300">
    <property type="match status" value="1"/>
</dbReference>
<gene>
    <name evidence="6" type="ORF">BN948_04286</name>
</gene>
<evidence type="ECO:0000313" key="6">
    <source>
        <dbReference type="EMBL" id="CDN89846.1"/>
    </source>
</evidence>
<dbReference type="Gene3D" id="6.10.250.690">
    <property type="match status" value="1"/>
</dbReference>
<dbReference type="CDD" id="cd17624">
    <property type="entry name" value="REC_OmpR_PmrA-like"/>
    <property type="match status" value="1"/>
</dbReference>
<dbReference type="CDD" id="cd00383">
    <property type="entry name" value="trans_reg_C"/>
    <property type="match status" value="1"/>
</dbReference>
<feature type="modified residue" description="4-aspartylphosphate" evidence="2">
    <location>
        <position position="52"/>
    </location>
</feature>
<dbReference type="InterPro" id="IPR001789">
    <property type="entry name" value="Sig_transdc_resp-reg_receiver"/>
</dbReference>
<feature type="domain" description="Response regulatory" evidence="4">
    <location>
        <begin position="3"/>
        <end position="117"/>
    </location>
</feature>
<dbReference type="RefSeq" id="WP_009515759.1">
    <property type="nucleotide sequence ID" value="NZ_CCAE010000055.1"/>
</dbReference>
<dbReference type="GO" id="GO:0006355">
    <property type="term" value="P:regulation of DNA-templated transcription"/>
    <property type="evidence" value="ECO:0007669"/>
    <property type="project" value="InterPro"/>
</dbReference>
<dbReference type="SUPFAM" id="SSF46894">
    <property type="entry name" value="C-terminal effector domain of the bipartite response regulators"/>
    <property type="match status" value="1"/>
</dbReference>
<reference evidence="7" key="2">
    <citation type="submission" date="2014-11" db="EMBL/GenBank/DDBJ databases">
        <title>Draft genome sequence of Hydrogenophaga intermedia S1.</title>
        <authorList>
            <person name="Gan H.M."/>
            <person name="Chew T.H."/>
            <person name="Stolz A."/>
        </authorList>
    </citation>
    <scope>NUCLEOTIDE SEQUENCE [LARGE SCALE GENOMIC DNA]</scope>
    <source>
        <strain evidence="7">S1</strain>
    </source>
</reference>
<evidence type="ECO:0000259" key="5">
    <source>
        <dbReference type="PROSITE" id="PS51755"/>
    </source>
</evidence>
<dbReference type="PANTHER" id="PTHR48111:SF36">
    <property type="entry name" value="TRANSCRIPTIONAL REGULATORY PROTEIN CUTR"/>
    <property type="match status" value="1"/>
</dbReference>
<dbReference type="AlphaFoldDB" id="A0A1L1PV14"/>
<feature type="domain" description="OmpR/PhoB-type" evidence="5">
    <location>
        <begin position="125"/>
        <end position="223"/>
    </location>
</feature>
<dbReference type="PROSITE" id="PS50110">
    <property type="entry name" value="RESPONSE_REGULATORY"/>
    <property type="match status" value="1"/>
</dbReference>
<dbReference type="Pfam" id="PF00072">
    <property type="entry name" value="Response_reg"/>
    <property type="match status" value="1"/>
</dbReference>
<dbReference type="Proteomes" id="UP000028878">
    <property type="component" value="Unassembled WGS sequence"/>
</dbReference>
<evidence type="ECO:0000256" key="1">
    <source>
        <dbReference type="ARBA" id="ARBA00023125"/>
    </source>
</evidence>
<dbReference type="Gene3D" id="1.10.10.10">
    <property type="entry name" value="Winged helix-like DNA-binding domain superfamily/Winged helix DNA-binding domain"/>
    <property type="match status" value="1"/>
</dbReference>
<feature type="DNA-binding region" description="OmpR/PhoB-type" evidence="3">
    <location>
        <begin position="125"/>
        <end position="223"/>
    </location>
</feature>
<name>A0A1L1PV14_HYDIT</name>
<evidence type="ECO:0000313" key="7">
    <source>
        <dbReference type="Proteomes" id="UP000028878"/>
    </source>
</evidence>
<keyword evidence="1 3" id="KW-0238">DNA-binding</keyword>
<accession>A0A1L1PV14</accession>
<dbReference type="InterPro" id="IPR039420">
    <property type="entry name" value="WalR-like"/>
</dbReference>
<dbReference type="PROSITE" id="PS51755">
    <property type="entry name" value="OMPR_PHOB"/>
    <property type="match status" value="1"/>
</dbReference>
<keyword evidence="2" id="KW-0597">Phosphoprotein</keyword>
<proteinExistence type="predicted"/>
<dbReference type="PANTHER" id="PTHR48111">
    <property type="entry name" value="REGULATOR OF RPOS"/>
    <property type="match status" value="1"/>
</dbReference>
<dbReference type="SUPFAM" id="SSF52172">
    <property type="entry name" value="CheY-like"/>
    <property type="match status" value="1"/>
</dbReference>
<dbReference type="Pfam" id="PF00486">
    <property type="entry name" value="Trans_reg_C"/>
    <property type="match status" value="1"/>
</dbReference>
<dbReference type="SMART" id="SM00862">
    <property type="entry name" value="Trans_reg_C"/>
    <property type="match status" value="1"/>
</dbReference>